<dbReference type="Proteomes" id="UP000245956">
    <property type="component" value="Unassembled WGS sequence"/>
</dbReference>
<gene>
    <name evidence="10" type="ORF">PCL_12354</name>
    <name evidence="9" type="ORF">Purlil1_7209</name>
</gene>
<keyword evidence="6 8" id="KW-0472">Membrane</keyword>
<reference evidence="10" key="1">
    <citation type="submission" date="2015-05" db="EMBL/GenBank/DDBJ databases">
        <authorList>
            <person name="Wang D.B."/>
            <person name="Wang M."/>
        </authorList>
    </citation>
    <scope>NUCLEOTIDE SEQUENCE</scope>
    <source>
        <strain evidence="10">36-1</strain>
    </source>
</reference>
<keyword evidence="12" id="KW-1185">Reference proteome</keyword>
<feature type="region of interest" description="Disordered" evidence="7">
    <location>
        <begin position="600"/>
        <end position="643"/>
    </location>
</feature>
<evidence type="ECO:0000256" key="1">
    <source>
        <dbReference type="ARBA" id="ARBA00004141"/>
    </source>
</evidence>
<comment type="subcellular location">
    <subcellularLocation>
        <location evidence="1">Membrane</location>
        <topology evidence="1">Multi-pass membrane protein</topology>
    </subcellularLocation>
</comment>
<evidence type="ECO:0000256" key="4">
    <source>
        <dbReference type="ARBA" id="ARBA00022692"/>
    </source>
</evidence>
<evidence type="ECO:0000256" key="5">
    <source>
        <dbReference type="ARBA" id="ARBA00022989"/>
    </source>
</evidence>
<name>A0A2U3E901_PURLI</name>
<keyword evidence="5 8" id="KW-1133">Transmembrane helix</keyword>
<protein>
    <submittedName>
        <fullName evidence="10">Xanthine/uracil/vitamin C permease</fullName>
    </submittedName>
</protein>
<feature type="transmembrane region" description="Helical" evidence="8">
    <location>
        <begin position="144"/>
        <end position="169"/>
    </location>
</feature>
<dbReference type="Proteomes" id="UP001287286">
    <property type="component" value="Unassembled WGS sequence"/>
</dbReference>
<dbReference type="PANTHER" id="PTHR43337">
    <property type="entry name" value="XANTHINE/URACIL PERMEASE C887.17-RELATED"/>
    <property type="match status" value="1"/>
</dbReference>
<dbReference type="PANTHER" id="PTHR43337:SF3">
    <property type="entry name" value="PURINE TRANSPORTER"/>
    <property type="match status" value="1"/>
</dbReference>
<feature type="transmembrane region" description="Helical" evidence="8">
    <location>
        <begin position="287"/>
        <end position="304"/>
    </location>
</feature>
<reference evidence="9 12" key="4">
    <citation type="journal article" date="2024" name="Microbiol. Resour. Announc.">
        <title>Genome annotations for the ascomycete fungi Trichoderma harzianum, Trichoderma aggressivum, and Purpureocillium lilacinum.</title>
        <authorList>
            <person name="Beijen E.P.W."/>
            <person name="Ohm R.A."/>
        </authorList>
    </citation>
    <scope>NUCLEOTIDE SEQUENCE [LARGE SCALE GENOMIC DNA]</scope>
    <source>
        <strain evidence="9 12">CBS 150709</strain>
    </source>
</reference>
<dbReference type="GO" id="GO:0005345">
    <property type="term" value="F:purine nucleobase transmembrane transporter activity"/>
    <property type="evidence" value="ECO:0007669"/>
    <property type="project" value="TreeGrafter"/>
</dbReference>
<evidence type="ECO:0000256" key="7">
    <source>
        <dbReference type="SAM" id="MobiDB-lite"/>
    </source>
</evidence>
<keyword evidence="4 8" id="KW-0812">Transmembrane</keyword>
<dbReference type="EMBL" id="LCWV01000008">
    <property type="protein sequence ID" value="PWI70986.1"/>
    <property type="molecule type" value="Genomic_DNA"/>
</dbReference>
<evidence type="ECO:0000313" key="10">
    <source>
        <dbReference type="EMBL" id="PWI70986.1"/>
    </source>
</evidence>
<reference evidence="9" key="3">
    <citation type="submission" date="2023-11" db="EMBL/GenBank/DDBJ databases">
        <authorList>
            <person name="Beijen E."/>
            <person name="Ohm R.A."/>
        </authorList>
    </citation>
    <scope>NUCLEOTIDE SEQUENCE</scope>
    <source>
        <strain evidence="9">CBS 150709</strain>
    </source>
</reference>
<comment type="caution">
    <text evidence="10">The sequence shown here is derived from an EMBL/GenBank/DDBJ whole genome shotgun (WGS) entry which is preliminary data.</text>
</comment>
<dbReference type="GO" id="GO:0015853">
    <property type="term" value="P:adenine transport"/>
    <property type="evidence" value="ECO:0007669"/>
    <property type="project" value="TreeGrafter"/>
</dbReference>
<evidence type="ECO:0000256" key="3">
    <source>
        <dbReference type="ARBA" id="ARBA00022448"/>
    </source>
</evidence>
<evidence type="ECO:0000313" key="12">
    <source>
        <dbReference type="Proteomes" id="UP001287286"/>
    </source>
</evidence>
<evidence type="ECO:0000256" key="2">
    <source>
        <dbReference type="ARBA" id="ARBA00005697"/>
    </source>
</evidence>
<accession>A0A2U3E901</accession>
<dbReference type="InterPro" id="IPR006043">
    <property type="entry name" value="NCS2"/>
</dbReference>
<feature type="transmembrane region" description="Helical" evidence="8">
    <location>
        <begin position="189"/>
        <end position="210"/>
    </location>
</feature>
<dbReference type="GO" id="GO:0015854">
    <property type="term" value="P:guanine transport"/>
    <property type="evidence" value="ECO:0007669"/>
    <property type="project" value="TreeGrafter"/>
</dbReference>
<proteinExistence type="inferred from homology"/>
<sequence length="643" mass="69038">MMQALARLSPARIRIDSAMAQHADDQQSTAASLPPGPTGRSRFFGIRDFFDFVDTRITMSRVGRLFHLAGSGHPEEIPETTFLKEVRAGLTTFATMAYIIAVNASLLAQTGGTCDCDMADKRRCDTVPEFADCKEQVRRDLVTATAAIAGMASVTFGAVTNLPVALAPGMGLNAYFAFQVVGVNGSGDVSYRTALTAVFFEGLIFMALALTGMRQWLVRLIPATIKTATGVGIGFFLTEIGLSYSAGIGAITGGGSSTPLAIGGCPLEKLNPQTGQCDSGQMANPKLWVAVFCGGIVTSFLMAFRIKYSLIIGIALVSILSWPRHTPISYFPDTPEGDSRFEFFQQVAAWHPISKTLNQLDWTFGSSGSHFALAIFTFLYVDIIDATATLYSMVRFCGVVNRKDGDFPRSTAAYCIDAAFISIAALFGCSPVTAFIESGAGIAEGGRTGLTAIVAGLCFIGAVFFAPIFASIPPWATGCTLVLVVEVGCMMIRQITQINWHYIGDVLPSFVVMAFIPFSYSVAYGLIAGLFVYAMLNGLVGVVVWCSGGRIEPREYDLKEYWTWRGGGRAPWLVRAIKSHCRRPRAAEDAGSISGLSLEETQVGSMQAAERRTDLPSKEYPEHVAEPATPGQAASATTYRLGR</sequence>
<dbReference type="AlphaFoldDB" id="A0A2U3E901"/>
<feature type="transmembrane region" description="Helical" evidence="8">
    <location>
        <begin position="526"/>
        <end position="546"/>
    </location>
</feature>
<evidence type="ECO:0000256" key="8">
    <source>
        <dbReference type="SAM" id="Phobius"/>
    </source>
</evidence>
<feature type="compositionally biased region" description="Polar residues" evidence="7">
    <location>
        <begin position="632"/>
        <end position="643"/>
    </location>
</feature>
<evidence type="ECO:0000313" key="11">
    <source>
        <dbReference type="Proteomes" id="UP000245956"/>
    </source>
</evidence>
<reference evidence="10 11" key="2">
    <citation type="journal article" date="2016" name="Front. Microbiol.">
        <title>Genome and transcriptome sequences reveal the specific parasitism of the nematophagous Purpureocillium lilacinum 36-1.</title>
        <authorList>
            <person name="Xie J."/>
            <person name="Li S."/>
            <person name="Mo C."/>
            <person name="Xiao X."/>
            <person name="Peng D."/>
            <person name="Wang G."/>
            <person name="Xiao Y."/>
        </authorList>
    </citation>
    <scope>NUCLEOTIDE SEQUENCE [LARGE SCALE GENOMIC DNA]</scope>
    <source>
        <strain evidence="10 11">36-1</strain>
    </source>
</reference>
<feature type="transmembrane region" description="Helical" evidence="8">
    <location>
        <begin position="500"/>
        <end position="520"/>
    </location>
</feature>
<evidence type="ECO:0000256" key="6">
    <source>
        <dbReference type="ARBA" id="ARBA00023136"/>
    </source>
</evidence>
<dbReference type="Pfam" id="PF00860">
    <property type="entry name" value="Xan_ur_permease"/>
    <property type="match status" value="2"/>
</dbReference>
<dbReference type="InterPro" id="IPR045018">
    <property type="entry name" value="Azg-like"/>
</dbReference>
<feature type="compositionally biased region" description="Basic and acidic residues" evidence="7">
    <location>
        <begin position="609"/>
        <end position="625"/>
    </location>
</feature>
<dbReference type="GO" id="GO:0005886">
    <property type="term" value="C:plasma membrane"/>
    <property type="evidence" value="ECO:0007669"/>
    <property type="project" value="TreeGrafter"/>
</dbReference>
<dbReference type="EMBL" id="JAWRVI010000025">
    <property type="protein sequence ID" value="KAK4088330.1"/>
    <property type="molecule type" value="Genomic_DNA"/>
</dbReference>
<feature type="transmembrane region" description="Helical" evidence="8">
    <location>
        <begin position="448"/>
        <end position="469"/>
    </location>
</feature>
<organism evidence="10 11">
    <name type="scientific">Purpureocillium lilacinum</name>
    <name type="common">Paecilomyces lilacinus</name>
    <dbReference type="NCBI Taxonomy" id="33203"/>
    <lineage>
        <taxon>Eukaryota</taxon>
        <taxon>Fungi</taxon>
        <taxon>Dikarya</taxon>
        <taxon>Ascomycota</taxon>
        <taxon>Pezizomycotina</taxon>
        <taxon>Sordariomycetes</taxon>
        <taxon>Hypocreomycetidae</taxon>
        <taxon>Hypocreales</taxon>
        <taxon>Ophiocordycipitaceae</taxon>
        <taxon>Purpureocillium</taxon>
    </lineage>
</organism>
<keyword evidence="3" id="KW-0813">Transport</keyword>
<feature type="transmembrane region" description="Helical" evidence="8">
    <location>
        <begin position="371"/>
        <end position="391"/>
    </location>
</feature>
<feature type="transmembrane region" description="Helical" evidence="8">
    <location>
        <begin position="411"/>
        <end position="436"/>
    </location>
</feature>
<comment type="similarity">
    <text evidence="2">Belongs to the nucleobase:cation symporter-2 (NCS2) (TC 2.A.40) family. Azg-like subfamily.</text>
</comment>
<evidence type="ECO:0000313" key="9">
    <source>
        <dbReference type="EMBL" id="KAK4088330.1"/>
    </source>
</evidence>